<dbReference type="PANTHER" id="PTHR47320">
    <property type="entry name" value="BIFUNCTIONAL URIDYLYLTRANSFERASE/URIDYLYL-REMOVING ENZYME"/>
    <property type="match status" value="1"/>
</dbReference>
<organism evidence="9">
    <name type="scientific">mine drainage metagenome</name>
    <dbReference type="NCBI Taxonomy" id="410659"/>
    <lineage>
        <taxon>unclassified sequences</taxon>
        <taxon>metagenomes</taxon>
        <taxon>ecological metagenomes</taxon>
    </lineage>
</organism>
<dbReference type="Pfam" id="PF08335">
    <property type="entry name" value="GlnD_UR_UTase"/>
    <property type="match status" value="1"/>
</dbReference>
<keyword evidence="1 9" id="KW-0808">Transferase</keyword>
<keyword evidence="5" id="KW-0460">Magnesium</keyword>
<dbReference type="InterPro" id="IPR013546">
    <property type="entry name" value="PII_UdlTrfase/GS_AdlTrfase"/>
</dbReference>
<evidence type="ECO:0000259" key="7">
    <source>
        <dbReference type="PROSITE" id="PS51671"/>
    </source>
</evidence>
<dbReference type="NCBIfam" id="TIGR01693">
    <property type="entry name" value="UTase_glnD"/>
    <property type="match status" value="1"/>
</dbReference>
<evidence type="ECO:0000256" key="1">
    <source>
        <dbReference type="ARBA" id="ARBA00022679"/>
    </source>
</evidence>
<dbReference type="InterPro" id="IPR002912">
    <property type="entry name" value="ACT_dom"/>
</dbReference>
<evidence type="ECO:0000256" key="6">
    <source>
        <dbReference type="ARBA" id="ARBA00023268"/>
    </source>
</evidence>
<proteinExistence type="inferred from homology"/>
<feature type="domain" description="HD" evidence="8">
    <location>
        <begin position="444"/>
        <end position="566"/>
    </location>
</feature>
<evidence type="ECO:0000256" key="2">
    <source>
        <dbReference type="ARBA" id="ARBA00022695"/>
    </source>
</evidence>
<dbReference type="InterPro" id="IPR045865">
    <property type="entry name" value="ACT-like_dom_sf"/>
</dbReference>
<evidence type="ECO:0000256" key="4">
    <source>
        <dbReference type="ARBA" id="ARBA00022801"/>
    </source>
</evidence>
<evidence type="ECO:0000313" key="9">
    <source>
        <dbReference type="EMBL" id="OIR03011.1"/>
    </source>
</evidence>
<keyword evidence="4" id="KW-0378">Hydrolase</keyword>
<feature type="domain" description="ACT" evidence="7">
    <location>
        <begin position="683"/>
        <end position="757"/>
    </location>
</feature>
<dbReference type="InterPro" id="IPR006674">
    <property type="entry name" value="HD_domain"/>
</dbReference>
<keyword evidence="2 9" id="KW-0548">Nucleotidyltransferase</keyword>
<dbReference type="HAMAP" id="MF_00277">
    <property type="entry name" value="PII_uridylyl_transf"/>
    <property type="match status" value="1"/>
</dbReference>
<dbReference type="CDD" id="cd00077">
    <property type="entry name" value="HDc"/>
    <property type="match status" value="1"/>
</dbReference>
<dbReference type="InterPro" id="IPR002934">
    <property type="entry name" value="Polymerase_NTP_transf_dom"/>
</dbReference>
<dbReference type="Gene3D" id="3.30.70.260">
    <property type="match status" value="1"/>
</dbReference>
<dbReference type="SUPFAM" id="SSF81593">
    <property type="entry name" value="Nucleotidyltransferase substrate binding subunit/domain"/>
    <property type="match status" value="1"/>
</dbReference>
<dbReference type="InterPro" id="IPR010043">
    <property type="entry name" value="UTase/UR"/>
</dbReference>
<dbReference type="SUPFAM" id="SSF109604">
    <property type="entry name" value="HD-domain/PDEase-like"/>
    <property type="match status" value="1"/>
</dbReference>
<comment type="caution">
    <text evidence="9">The sequence shown here is derived from an EMBL/GenBank/DDBJ whole genome shotgun (WGS) entry which is preliminary data.</text>
</comment>
<evidence type="ECO:0000256" key="3">
    <source>
        <dbReference type="ARBA" id="ARBA00022737"/>
    </source>
</evidence>
<dbReference type="CDD" id="cd04899">
    <property type="entry name" value="ACT_ACR-UUR-like_2"/>
    <property type="match status" value="1"/>
</dbReference>
<protein>
    <submittedName>
        <fullName evidence="9">Bifunctional uridylyltransferase/uridylyl-removing enzyme</fullName>
    </submittedName>
</protein>
<dbReference type="PROSITE" id="PS51671">
    <property type="entry name" value="ACT"/>
    <property type="match status" value="2"/>
</dbReference>
<accession>A0A1J5S4V6</accession>
<dbReference type="EMBL" id="MLJW01000069">
    <property type="protein sequence ID" value="OIR03011.1"/>
    <property type="molecule type" value="Genomic_DNA"/>
</dbReference>
<dbReference type="Pfam" id="PF01966">
    <property type="entry name" value="HD"/>
    <property type="match status" value="1"/>
</dbReference>
<dbReference type="SUPFAM" id="SSF81301">
    <property type="entry name" value="Nucleotidyltransferase"/>
    <property type="match status" value="1"/>
</dbReference>
<keyword evidence="6" id="KW-0511">Multifunctional enzyme</keyword>
<dbReference type="Gene3D" id="1.10.3210.10">
    <property type="entry name" value="Hypothetical protein af1432"/>
    <property type="match status" value="1"/>
</dbReference>
<dbReference type="PANTHER" id="PTHR47320:SF1">
    <property type="entry name" value="BIFUNCTIONAL URIDYLYLTRANSFERASE_URIDYLYL-REMOVING ENZYME"/>
    <property type="match status" value="1"/>
</dbReference>
<dbReference type="GO" id="GO:0016787">
    <property type="term" value="F:hydrolase activity"/>
    <property type="evidence" value="ECO:0007669"/>
    <property type="project" value="UniProtKB-KW"/>
</dbReference>
<reference evidence="9" key="1">
    <citation type="submission" date="2016-10" db="EMBL/GenBank/DDBJ databases">
        <title>Sequence of Gallionella enrichment culture.</title>
        <authorList>
            <person name="Poehlein A."/>
            <person name="Muehling M."/>
            <person name="Daniel R."/>
        </authorList>
    </citation>
    <scope>NUCLEOTIDE SEQUENCE</scope>
</reference>
<sequence length="859" mass="97421">MSSPARAEAPSLVPRLRAALQQGGARLEAAYRASANAAAMAHGRAALVDSVLGEIWRHYALPDPLALVAVGGYGRGELYPASDVDLLLLLPDELHADHQLPIEQMVGVLWDIGLDVGHSVRNVAQCVAEADRDITVQTSLLEARLLAGCPETFTQFQEAMSAHRDPQAFFKAKRLEQEERYARHNDTPYSLEPNCKESPGGFRDLQAILWISRAAGLGRNWRELAANGLLLPTEARQLERVETFLRHVRIRLHYLAHRREEKLMFDYQEALAQAFGITASATKRASELLMQRYYQNAKRITQLNTLLLQNLGERIFPAARTIPVAVSENFQMVRELLDVRDEQLFEQQPRAILESFLLLQQRSELKGMTARTLRALWRARGRIDAAFRRDPDNRALFLSLFRQERGLVHEFRRMNQYDILGHYLPAFGRIVGQMQHDLFHVYTVDQHILQVMRNVRRFTMPEFAHEYPLCSRLMAGFERHWPIYVAALFHDIAKGRGGDHSKLGKRDARRFCKDHGMAPEDSELVVFLVEHHLTMSAIAQKQDLGDPRVIADFAAVVKTERRLVALYLLTVADIRGTSPKVWNAWKGKLLEDLYAATRRLLAGATPQQAVGLAGRQEEARSMLRLHGLRPGVEEALWRQLDTVYFMRHDAEEIAWHARVLYHRPEAAEPVVKARLNQVAEGLQVMIYTADQPLLFARLCGFFSRLGYSIADAKIHTTRHGYALDSFILLDPSHHLPYRDMVALIEHDLVEQLQRRPPIEAPATGRLSRQVRHFPITPEVGIRADEHGQYYVMSVMAADRPGLLYSIALVLARHGVDLHTAKIATLGERVEDTFLISGAELAQTGTLVRIEQELLEVLQV</sequence>
<evidence type="ECO:0000259" key="8">
    <source>
        <dbReference type="PROSITE" id="PS51831"/>
    </source>
</evidence>
<feature type="domain" description="ACT" evidence="7">
    <location>
        <begin position="791"/>
        <end position="859"/>
    </location>
</feature>
<gene>
    <name evidence="9" type="primary">glnD_7</name>
    <name evidence="9" type="ORF">GALL_147890</name>
</gene>
<dbReference type="Pfam" id="PF01909">
    <property type="entry name" value="NTP_transf_2"/>
    <property type="match status" value="1"/>
</dbReference>
<keyword evidence="3" id="KW-0677">Repeat</keyword>
<dbReference type="CDD" id="cd05401">
    <property type="entry name" value="NT_GlnE_GlnD_like"/>
    <property type="match status" value="1"/>
</dbReference>
<name>A0A1J5S4V6_9ZZZZ</name>
<evidence type="ECO:0000256" key="5">
    <source>
        <dbReference type="ARBA" id="ARBA00022842"/>
    </source>
</evidence>
<dbReference type="NCBIfam" id="NF002837">
    <property type="entry name" value="PRK03059.1"/>
    <property type="match status" value="1"/>
</dbReference>
<dbReference type="AlphaFoldDB" id="A0A1J5S4V6"/>
<dbReference type="InterPro" id="IPR043519">
    <property type="entry name" value="NT_sf"/>
</dbReference>
<dbReference type="InterPro" id="IPR003607">
    <property type="entry name" value="HD/PDEase_dom"/>
</dbReference>
<dbReference type="CDD" id="cd04900">
    <property type="entry name" value="ACT_UUR-like_1"/>
    <property type="match status" value="1"/>
</dbReference>
<dbReference type="GO" id="GO:0008773">
    <property type="term" value="F:[protein-PII] uridylyltransferase activity"/>
    <property type="evidence" value="ECO:0007669"/>
    <property type="project" value="InterPro"/>
</dbReference>
<dbReference type="SMART" id="SM00471">
    <property type="entry name" value="HDc"/>
    <property type="match status" value="1"/>
</dbReference>
<dbReference type="SUPFAM" id="SSF55021">
    <property type="entry name" value="ACT-like"/>
    <property type="match status" value="2"/>
</dbReference>
<dbReference type="PROSITE" id="PS51831">
    <property type="entry name" value="HD"/>
    <property type="match status" value="1"/>
</dbReference>
<dbReference type="PIRSF" id="PIRSF006288">
    <property type="entry name" value="PII_uridyltransf"/>
    <property type="match status" value="1"/>
</dbReference>